<protein>
    <recommendedName>
        <fullName evidence="2">DUF3987 domain-containing protein</fullName>
    </recommendedName>
</protein>
<feature type="non-terminal residue" evidence="1">
    <location>
        <position position="159"/>
    </location>
</feature>
<accession>A0A0F9GRG2</accession>
<proteinExistence type="predicted"/>
<comment type="caution">
    <text evidence="1">The sequence shown here is derived from an EMBL/GenBank/DDBJ whole genome shotgun (WGS) entry which is preliminary data.</text>
</comment>
<evidence type="ECO:0000313" key="1">
    <source>
        <dbReference type="EMBL" id="KKM01365.1"/>
    </source>
</evidence>
<evidence type="ECO:0008006" key="2">
    <source>
        <dbReference type="Google" id="ProtNLM"/>
    </source>
</evidence>
<reference evidence="1" key="1">
    <citation type="journal article" date="2015" name="Nature">
        <title>Complex archaea that bridge the gap between prokaryotes and eukaryotes.</title>
        <authorList>
            <person name="Spang A."/>
            <person name="Saw J.H."/>
            <person name="Jorgensen S.L."/>
            <person name="Zaremba-Niedzwiedzka K."/>
            <person name="Martijn J."/>
            <person name="Lind A.E."/>
            <person name="van Eijk R."/>
            <person name="Schleper C."/>
            <person name="Guy L."/>
            <person name="Ettema T.J."/>
        </authorList>
    </citation>
    <scope>NUCLEOTIDE SEQUENCE</scope>
</reference>
<dbReference type="AlphaFoldDB" id="A0A0F9GRG2"/>
<organism evidence="1">
    <name type="scientific">marine sediment metagenome</name>
    <dbReference type="NCBI Taxonomy" id="412755"/>
    <lineage>
        <taxon>unclassified sequences</taxon>
        <taxon>metagenomes</taxon>
        <taxon>ecological metagenomes</taxon>
    </lineage>
</organism>
<gene>
    <name evidence="1" type="ORF">LCGC14_1795120</name>
</gene>
<sequence length="159" mass="17832">MTEERSPPPTRQLDDWIVAYLKYTEVMEPPRIYDLWTAICTLSTAMQRVVWYDHGPDLTFYPNFYTILVGKSGLRKSVAIGCGADMLDDAGLEPGSGSITSPKLLDRLEKIYEDNRALSPTGDGHASLGIFADEVATFLKNPKSDSNLFTWLTELYDCK</sequence>
<dbReference type="EMBL" id="LAZR01017214">
    <property type="protein sequence ID" value="KKM01365.1"/>
    <property type="molecule type" value="Genomic_DNA"/>
</dbReference>
<name>A0A0F9GRG2_9ZZZZ</name>